<feature type="chain" id="PRO_5040891876" evidence="1">
    <location>
        <begin position="20"/>
        <end position="152"/>
    </location>
</feature>
<protein>
    <submittedName>
        <fullName evidence="3">Uncharacterized protein LOC106057196</fullName>
    </submittedName>
</protein>
<evidence type="ECO:0000313" key="2">
    <source>
        <dbReference type="Proteomes" id="UP001165740"/>
    </source>
</evidence>
<dbReference type="GeneID" id="106057196"/>
<dbReference type="KEGG" id="bgt:106057196"/>
<feature type="signal peptide" evidence="1">
    <location>
        <begin position="1"/>
        <end position="19"/>
    </location>
</feature>
<evidence type="ECO:0000313" key="3">
    <source>
        <dbReference type="RefSeq" id="XP_013069751.2"/>
    </source>
</evidence>
<keyword evidence="2" id="KW-1185">Reference proteome</keyword>
<organism evidence="2 3">
    <name type="scientific">Biomphalaria glabrata</name>
    <name type="common">Bloodfluke planorb</name>
    <name type="synonym">Freshwater snail</name>
    <dbReference type="NCBI Taxonomy" id="6526"/>
    <lineage>
        <taxon>Eukaryota</taxon>
        <taxon>Metazoa</taxon>
        <taxon>Spiralia</taxon>
        <taxon>Lophotrochozoa</taxon>
        <taxon>Mollusca</taxon>
        <taxon>Gastropoda</taxon>
        <taxon>Heterobranchia</taxon>
        <taxon>Euthyneura</taxon>
        <taxon>Panpulmonata</taxon>
        <taxon>Hygrophila</taxon>
        <taxon>Lymnaeoidea</taxon>
        <taxon>Planorbidae</taxon>
        <taxon>Biomphalaria</taxon>
    </lineage>
</organism>
<accession>A0A9U8E2A3</accession>
<sequence length="152" mass="17142">MDFYLLLSVVMFVVGMPLAAETLKLKRNAPGCLIEGRMYAEGETFNIPGVFKCIRYTCENGAHRIASEGCEWNGTCVPVNGLFFDGCSVKQCSKRTRNYHDQYVVDVVLPRCRDYLGTCRGPQDHYSDEINGRVFDSCHCYVSGDFAETYCD</sequence>
<gene>
    <name evidence="3" type="primary">LOC106057196</name>
</gene>
<dbReference type="OrthoDB" id="10269464at2759"/>
<dbReference type="RefSeq" id="XP_013069751.2">
    <property type="nucleotide sequence ID" value="XM_013214297.2"/>
</dbReference>
<keyword evidence="1" id="KW-0732">Signal</keyword>
<dbReference type="AlphaFoldDB" id="A0A9U8E2A3"/>
<name>A0A9U8E2A3_BIOGL</name>
<dbReference type="Proteomes" id="UP001165740">
    <property type="component" value="Chromosome 15"/>
</dbReference>
<reference evidence="3" key="1">
    <citation type="submission" date="2025-08" db="UniProtKB">
        <authorList>
            <consortium name="RefSeq"/>
        </authorList>
    </citation>
    <scope>IDENTIFICATION</scope>
</reference>
<evidence type="ECO:0000256" key="1">
    <source>
        <dbReference type="SAM" id="SignalP"/>
    </source>
</evidence>
<proteinExistence type="predicted"/>